<sequence length="255" mass="27590">MISIKTPEEIKILRDGGKILASILLKVADKAKLGVTTFELDEYAEFLIKEAGGGPAFKNYKTGDDKYPFPSALCVSINDEVVHGIPAQDRILKEGDIISLDLGLKWRGLYTDAAITVGVGKISADAEKLLNVTKSALEKGIKVIKEKSAIGDIGFAIQSYVEASGFNVVKKLVGHGVGYAVHEEPEIPNFGKKRSGEILKEGMILAIEPMVCFGSADVVLDKNGWTWKTKDGFLAAHFEHTIAVTKKGCEILTKL</sequence>
<dbReference type="GO" id="GO:0005829">
    <property type="term" value="C:cytosol"/>
    <property type="evidence" value="ECO:0007669"/>
    <property type="project" value="TreeGrafter"/>
</dbReference>
<keyword evidence="5 6" id="KW-0378">Hydrolase</keyword>
<dbReference type="InterPro" id="IPR036005">
    <property type="entry name" value="Creatinase/aminopeptidase-like"/>
</dbReference>
<evidence type="ECO:0000259" key="8">
    <source>
        <dbReference type="Pfam" id="PF00557"/>
    </source>
</evidence>
<dbReference type="EC" id="3.4.11.18" evidence="6 7"/>
<evidence type="ECO:0000256" key="7">
    <source>
        <dbReference type="RuleBase" id="RU003653"/>
    </source>
</evidence>
<evidence type="ECO:0000256" key="2">
    <source>
        <dbReference type="ARBA" id="ARBA00022438"/>
    </source>
</evidence>
<protein>
    <recommendedName>
        <fullName evidence="6 7">Methionine aminopeptidase</fullName>
        <shortName evidence="6">MAP</shortName>
        <shortName evidence="6">MetAP</shortName>
        <ecNumber evidence="6 7">3.4.11.18</ecNumber>
    </recommendedName>
    <alternativeName>
        <fullName evidence="6">Peptidase M</fullName>
    </alternativeName>
</protein>
<dbReference type="PANTHER" id="PTHR43330">
    <property type="entry name" value="METHIONINE AMINOPEPTIDASE"/>
    <property type="match status" value="1"/>
</dbReference>
<feature type="binding site" evidence="6">
    <location>
        <position position="101"/>
    </location>
    <ligand>
        <name>a divalent metal cation</name>
        <dbReference type="ChEBI" id="CHEBI:60240"/>
        <label>1</label>
    </ligand>
</feature>
<gene>
    <name evidence="6 9" type="primary">map</name>
    <name evidence="9" type="ORF">COS58_01615</name>
</gene>
<evidence type="ECO:0000313" key="10">
    <source>
        <dbReference type="Proteomes" id="UP000228561"/>
    </source>
</evidence>
<feature type="binding site" evidence="6">
    <location>
        <position position="112"/>
    </location>
    <ligand>
        <name>a divalent metal cation</name>
        <dbReference type="ChEBI" id="CHEBI:60240"/>
        <label>1</label>
    </ligand>
</feature>
<dbReference type="AlphaFoldDB" id="A0A2M7B8X4"/>
<dbReference type="EMBL" id="PEVG01000018">
    <property type="protein sequence ID" value="PIU99567.1"/>
    <property type="molecule type" value="Genomic_DNA"/>
</dbReference>
<dbReference type="InterPro" id="IPR002467">
    <property type="entry name" value="Pept_M24A_MAP1"/>
</dbReference>
<proteinExistence type="inferred from homology"/>
<name>A0A2M7B8X4_9BACT</name>
<keyword evidence="4 6" id="KW-0479">Metal-binding</keyword>
<dbReference type="Gene3D" id="3.90.230.10">
    <property type="entry name" value="Creatinase/methionine aminopeptidase superfamily"/>
    <property type="match status" value="1"/>
</dbReference>
<feature type="binding site" evidence="6">
    <location>
        <position position="83"/>
    </location>
    <ligand>
        <name>substrate</name>
    </ligand>
</feature>
<dbReference type="NCBIfam" id="TIGR00500">
    <property type="entry name" value="met_pdase_I"/>
    <property type="match status" value="1"/>
</dbReference>
<evidence type="ECO:0000256" key="6">
    <source>
        <dbReference type="HAMAP-Rule" id="MF_01974"/>
    </source>
</evidence>
<dbReference type="HAMAP" id="MF_01974">
    <property type="entry name" value="MetAP_1"/>
    <property type="match status" value="1"/>
</dbReference>
<feature type="binding site" evidence="6">
    <location>
        <position position="239"/>
    </location>
    <ligand>
        <name>a divalent metal cation</name>
        <dbReference type="ChEBI" id="CHEBI:60240"/>
        <label>1</label>
    </ligand>
</feature>
<keyword evidence="2 6" id="KW-0031">Aminopeptidase</keyword>
<comment type="subunit">
    <text evidence="6">Monomer.</text>
</comment>
<feature type="binding site" evidence="6">
    <location>
        <position position="239"/>
    </location>
    <ligand>
        <name>a divalent metal cation</name>
        <dbReference type="ChEBI" id="CHEBI:60240"/>
        <label>2</label>
        <note>catalytic</note>
    </ligand>
</feature>
<organism evidence="9 10">
    <name type="scientific">Candidatus Tagabacteria bacterium CG03_land_8_20_14_0_80_41_22</name>
    <dbReference type="NCBI Taxonomy" id="1975020"/>
    <lineage>
        <taxon>Bacteria</taxon>
        <taxon>Candidatus Tagaibacteriota</taxon>
    </lineage>
</organism>
<dbReference type="GO" id="GO:0046872">
    <property type="term" value="F:metal ion binding"/>
    <property type="evidence" value="ECO:0007669"/>
    <property type="project" value="UniProtKB-UniRule"/>
</dbReference>
<dbReference type="Proteomes" id="UP000228561">
    <property type="component" value="Unassembled WGS sequence"/>
</dbReference>
<dbReference type="GO" id="GO:0004239">
    <property type="term" value="F:initiator methionyl aminopeptidase activity"/>
    <property type="evidence" value="ECO:0007669"/>
    <property type="project" value="UniProtKB-UniRule"/>
</dbReference>
<dbReference type="PANTHER" id="PTHR43330:SF27">
    <property type="entry name" value="METHIONINE AMINOPEPTIDASE"/>
    <property type="match status" value="1"/>
</dbReference>
<evidence type="ECO:0000313" key="9">
    <source>
        <dbReference type="EMBL" id="PIU99567.1"/>
    </source>
</evidence>
<evidence type="ECO:0000256" key="5">
    <source>
        <dbReference type="ARBA" id="ARBA00022801"/>
    </source>
</evidence>
<feature type="domain" description="Peptidase M24" evidence="8">
    <location>
        <begin position="12"/>
        <end position="246"/>
    </location>
</feature>
<dbReference type="GO" id="GO:0006508">
    <property type="term" value="P:proteolysis"/>
    <property type="evidence" value="ECO:0007669"/>
    <property type="project" value="UniProtKB-KW"/>
</dbReference>
<dbReference type="CDD" id="cd01086">
    <property type="entry name" value="MetAP1"/>
    <property type="match status" value="1"/>
</dbReference>
<feature type="binding site" evidence="6">
    <location>
        <position position="208"/>
    </location>
    <ligand>
        <name>a divalent metal cation</name>
        <dbReference type="ChEBI" id="CHEBI:60240"/>
        <label>2</label>
        <note>catalytic</note>
    </ligand>
</feature>
<reference evidence="10" key="1">
    <citation type="submission" date="2017-09" db="EMBL/GenBank/DDBJ databases">
        <title>Depth-based differentiation of microbial function through sediment-hosted aquifers and enrichment of novel symbionts in the deep terrestrial subsurface.</title>
        <authorList>
            <person name="Probst A.J."/>
            <person name="Ladd B."/>
            <person name="Jarett J.K."/>
            <person name="Geller-Mcgrath D.E."/>
            <person name="Sieber C.M.K."/>
            <person name="Emerson J.B."/>
            <person name="Anantharaman K."/>
            <person name="Thomas B.C."/>
            <person name="Malmstrom R."/>
            <person name="Stieglmeier M."/>
            <person name="Klingl A."/>
            <person name="Woyke T."/>
            <person name="Ryan C.M."/>
            <person name="Banfield J.F."/>
        </authorList>
    </citation>
    <scope>NUCLEOTIDE SEQUENCE [LARGE SCALE GENOMIC DNA]</scope>
</reference>
<comment type="function">
    <text evidence="1 6">Removes the N-terminal methionine from nascent proteins. The N-terminal methionine is often cleaved when the second residue in the primary sequence is small and uncharged (Met-Ala-, Cys, Gly, Pro, Ser, Thr, or Val). Requires deformylation of the N(alpha)-formylated initiator methionine before it can be hydrolyzed.</text>
</comment>
<dbReference type="InterPro" id="IPR000994">
    <property type="entry name" value="Pept_M24"/>
</dbReference>
<evidence type="ECO:0000256" key="3">
    <source>
        <dbReference type="ARBA" id="ARBA00022670"/>
    </source>
</evidence>
<evidence type="ECO:0000256" key="4">
    <source>
        <dbReference type="ARBA" id="ARBA00022723"/>
    </source>
</evidence>
<accession>A0A2M7B8X4</accession>
<keyword evidence="3 6" id="KW-0645">Protease</keyword>
<feature type="binding site" evidence="6">
    <location>
        <position position="182"/>
    </location>
    <ligand>
        <name>substrate</name>
    </ligand>
</feature>
<dbReference type="PRINTS" id="PR00599">
    <property type="entry name" value="MAPEPTIDASE"/>
</dbReference>
<comment type="caution">
    <text evidence="9">The sequence shown here is derived from an EMBL/GenBank/DDBJ whole genome shotgun (WGS) entry which is preliminary data.</text>
</comment>
<comment type="catalytic activity">
    <reaction evidence="6 7">
        <text>Release of N-terminal amino acids, preferentially methionine, from peptides and arylamides.</text>
        <dbReference type="EC" id="3.4.11.18"/>
    </reaction>
</comment>
<feature type="binding site" evidence="6">
    <location>
        <position position="112"/>
    </location>
    <ligand>
        <name>a divalent metal cation</name>
        <dbReference type="ChEBI" id="CHEBI:60240"/>
        <label>2</label>
        <note>catalytic</note>
    </ligand>
</feature>
<comment type="cofactor">
    <cofactor evidence="6">
        <name>Co(2+)</name>
        <dbReference type="ChEBI" id="CHEBI:48828"/>
    </cofactor>
    <cofactor evidence="6">
        <name>Zn(2+)</name>
        <dbReference type="ChEBI" id="CHEBI:29105"/>
    </cofactor>
    <cofactor evidence="6">
        <name>Mn(2+)</name>
        <dbReference type="ChEBI" id="CHEBI:29035"/>
    </cofactor>
    <cofactor evidence="6">
        <name>Fe(2+)</name>
        <dbReference type="ChEBI" id="CHEBI:29033"/>
    </cofactor>
    <text evidence="6">Binds 2 divalent metal cations per subunit. Has a high-affinity and a low affinity metal-binding site. The true nature of the physiological cofactor is under debate. The enzyme is active with cobalt, zinc, manganese or divalent iron ions. Most likely, methionine aminopeptidases function as mononuclear Fe(2+)-metalloproteases under physiological conditions, and the catalytically relevant metal-binding site has been assigned to the histidine-containing high-affinity site.</text>
</comment>
<dbReference type="InterPro" id="IPR001714">
    <property type="entry name" value="Pept_M24_MAP"/>
</dbReference>
<comment type="similarity">
    <text evidence="6">Belongs to the peptidase M24A family. Methionine aminopeptidase type 1 subfamily.</text>
</comment>
<dbReference type="Pfam" id="PF00557">
    <property type="entry name" value="Peptidase_M24"/>
    <property type="match status" value="1"/>
</dbReference>
<feature type="binding site" evidence="6">
    <location>
        <position position="175"/>
    </location>
    <ligand>
        <name>a divalent metal cation</name>
        <dbReference type="ChEBI" id="CHEBI:60240"/>
        <label>2</label>
        <note>catalytic</note>
    </ligand>
</feature>
<evidence type="ECO:0000256" key="1">
    <source>
        <dbReference type="ARBA" id="ARBA00002521"/>
    </source>
</evidence>
<dbReference type="SUPFAM" id="SSF55920">
    <property type="entry name" value="Creatinase/aminopeptidase"/>
    <property type="match status" value="1"/>
</dbReference>
<dbReference type="GO" id="GO:0070006">
    <property type="term" value="F:metalloaminopeptidase activity"/>
    <property type="evidence" value="ECO:0007669"/>
    <property type="project" value="UniProtKB-UniRule"/>
</dbReference>